<evidence type="ECO:0000313" key="1">
    <source>
        <dbReference type="EMBL" id="SEL38516.1"/>
    </source>
</evidence>
<dbReference type="Proteomes" id="UP000199506">
    <property type="component" value="Unassembled WGS sequence"/>
</dbReference>
<reference evidence="1 2" key="1">
    <citation type="submission" date="2016-10" db="EMBL/GenBank/DDBJ databases">
        <authorList>
            <person name="de Groot N.N."/>
        </authorList>
    </citation>
    <scope>NUCLEOTIDE SEQUENCE [LARGE SCALE GENOMIC DNA]</scope>
    <source>
        <strain evidence="1 2">DSM 11978</strain>
    </source>
</reference>
<evidence type="ECO:0008006" key="3">
    <source>
        <dbReference type="Google" id="ProtNLM"/>
    </source>
</evidence>
<protein>
    <recommendedName>
        <fullName evidence="3">Phage portal protein</fullName>
    </recommendedName>
</protein>
<accession>A0A1H7PSF1</accession>
<evidence type="ECO:0000313" key="2">
    <source>
        <dbReference type="Proteomes" id="UP000199506"/>
    </source>
</evidence>
<dbReference type="EMBL" id="FOAK01000016">
    <property type="protein sequence ID" value="SEL38516.1"/>
    <property type="molecule type" value="Genomic_DNA"/>
</dbReference>
<sequence>MIIMGITDYIKTRLLNNRVEQYNTKRSYWGEDERQPKTDGINTGLDLIDALPPVINKTIANARYAVKLDGYTSGILKNRIDKANVNIVLVDKENKLSQEQKLTLILWARKIDISQVAKNILQGGMVDGEGLIKPVERWDKSIGKYIKPIFLEIGAHGYGLKKEFNDDNEVQLYLHEMPKDVIAGSPEEFANYVSVEEGTLTVKYEANEVINFMYNEIYCEAQSIILNCLDDIYHKCNLERNQVERINKDNIIEVKPAMDANGQPYITELSSTAKENLYADYGTTAGSNVAIVPPGIESKILGGNNYQSDYTRQTEIFRNNILRTFVTPQSQAGNEKSNQNVAEYINDSAITGFIVNVANDQKWVLKYCNQLLNMQLELMGISESLDIYFSYSRDDVIKYIMKLSAEGDEIYKNYLSNFEEEQPVGERILSESGIEI</sequence>
<gene>
    <name evidence="1" type="ORF">SAMN05216439_0450</name>
</gene>
<organism evidence="1 2">
    <name type="scientific">Methanobrevibacter gottschalkii</name>
    <dbReference type="NCBI Taxonomy" id="190974"/>
    <lineage>
        <taxon>Archaea</taxon>
        <taxon>Methanobacteriati</taxon>
        <taxon>Methanobacteriota</taxon>
        <taxon>Methanomada group</taxon>
        <taxon>Methanobacteria</taxon>
        <taxon>Methanobacteriales</taxon>
        <taxon>Methanobacteriaceae</taxon>
        <taxon>Methanobrevibacter</taxon>
    </lineage>
</organism>
<name>A0A1H7PSF1_9EURY</name>
<proteinExistence type="predicted"/>
<dbReference type="STRING" id="190974.SAMN05216439_0450"/>
<dbReference type="AlphaFoldDB" id="A0A1H7PSF1"/>